<dbReference type="PROSITE" id="PS00073">
    <property type="entry name" value="ACYL_COA_DH_2"/>
    <property type="match status" value="1"/>
</dbReference>
<dbReference type="InterPro" id="IPR013786">
    <property type="entry name" value="AcylCoA_DH/ox_N"/>
</dbReference>
<dbReference type="Proteomes" id="UP000037035">
    <property type="component" value="Unassembled WGS sequence"/>
</dbReference>
<dbReference type="Pfam" id="PF00441">
    <property type="entry name" value="Acyl-CoA_dh_1"/>
    <property type="match status" value="1"/>
</dbReference>
<evidence type="ECO:0000256" key="5">
    <source>
        <dbReference type="RuleBase" id="RU362125"/>
    </source>
</evidence>
<dbReference type="Pfam" id="PF02770">
    <property type="entry name" value="Acyl-CoA_dh_M"/>
    <property type="match status" value="1"/>
</dbReference>
<organism evidence="9 10">
    <name type="scientific">Puccinia sorghi</name>
    <dbReference type="NCBI Taxonomy" id="27349"/>
    <lineage>
        <taxon>Eukaryota</taxon>
        <taxon>Fungi</taxon>
        <taxon>Dikarya</taxon>
        <taxon>Basidiomycota</taxon>
        <taxon>Pucciniomycotina</taxon>
        <taxon>Pucciniomycetes</taxon>
        <taxon>Pucciniales</taxon>
        <taxon>Pucciniaceae</taxon>
        <taxon>Puccinia</taxon>
    </lineage>
</organism>
<dbReference type="SUPFAM" id="SSF56645">
    <property type="entry name" value="Acyl-CoA dehydrogenase NM domain-like"/>
    <property type="match status" value="1"/>
</dbReference>
<dbReference type="PROSITE" id="PS00072">
    <property type="entry name" value="ACYL_COA_DH_1"/>
    <property type="match status" value="1"/>
</dbReference>
<comment type="similarity">
    <text evidence="2 5">Belongs to the acyl-CoA dehydrogenase family.</text>
</comment>
<comment type="caution">
    <text evidence="9">The sequence shown here is derived from an EMBL/GenBank/DDBJ whole genome shotgun (WGS) entry which is preliminary data.</text>
</comment>
<dbReference type="VEuPathDB" id="FungiDB:VP01_30g11"/>
<protein>
    <submittedName>
        <fullName evidence="9">Isovaleryl-CoA dehydrogenase</fullName>
    </submittedName>
</protein>
<name>A0A0L6UZG3_9BASI</name>
<accession>A0A0L6UZG3</accession>
<dbReference type="FunFam" id="1.10.540.10:FF:000007">
    <property type="entry name" value="Isovaleryl-CoA dehydrogenase, mitochondrial"/>
    <property type="match status" value="1"/>
</dbReference>
<feature type="domain" description="Acyl-CoA dehydrogenase/oxidase N-terminal" evidence="8">
    <location>
        <begin position="45"/>
        <end position="146"/>
    </location>
</feature>
<dbReference type="InterPro" id="IPR006089">
    <property type="entry name" value="Acyl-CoA_DH_CS"/>
</dbReference>
<keyword evidence="5" id="KW-0560">Oxidoreductase</keyword>
<dbReference type="GO" id="GO:0006552">
    <property type="term" value="P:L-leucine catabolic process"/>
    <property type="evidence" value="ECO:0007669"/>
    <property type="project" value="TreeGrafter"/>
</dbReference>
<dbReference type="PANTHER" id="PTHR43884:SF18">
    <property type="entry name" value="ISOVALERYL-COENZYME A DEHYDROGENASE"/>
    <property type="match status" value="1"/>
</dbReference>
<feature type="domain" description="Acyl-CoA oxidase/dehydrogenase middle" evidence="7">
    <location>
        <begin position="151"/>
        <end position="245"/>
    </location>
</feature>
<evidence type="ECO:0000256" key="1">
    <source>
        <dbReference type="ARBA" id="ARBA00001974"/>
    </source>
</evidence>
<dbReference type="PANTHER" id="PTHR43884">
    <property type="entry name" value="ACYL-COA DEHYDROGENASE"/>
    <property type="match status" value="1"/>
</dbReference>
<reference evidence="9 10" key="1">
    <citation type="submission" date="2015-08" db="EMBL/GenBank/DDBJ databases">
        <title>Next Generation Sequencing and Analysis of the Genome of Puccinia sorghi L Schw, the Causal Agent of Maize Common Rust.</title>
        <authorList>
            <person name="Rochi L."/>
            <person name="Burguener G."/>
            <person name="Darino M."/>
            <person name="Turjanski A."/>
            <person name="Kreff E."/>
            <person name="Dieguez M.J."/>
            <person name="Sacco F."/>
        </authorList>
    </citation>
    <scope>NUCLEOTIDE SEQUENCE [LARGE SCALE GENOMIC DNA]</scope>
    <source>
        <strain evidence="9 10">RO10H11247</strain>
    </source>
</reference>
<dbReference type="FunFam" id="2.40.110.10:FF:000004">
    <property type="entry name" value="Isovaleryl-CoA dehydrogenase, mitochondrial"/>
    <property type="match status" value="1"/>
</dbReference>
<keyword evidence="3 5" id="KW-0285">Flavoprotein</keyword>
<dbReference type="Pfam" id="PF02771">
    <property type="entry name" value="Acyl-CoA_dh_N"/>
    <property type="match status" value="1"/>
</dbReference>
<dbReference type="GO" id="GO:0008470">
    <property type="term" value="F:3-methylbutanoyl-CoA dehydrogenase activity"/>
    <property type="evidence" value="ECO:0007669"/>
    <property type="project" value="TreeGrafter"/>
</dbReference>
<feature type="domain" description="Acyl-CoA dehydrogenase/oxidase C-terminal" evidence="6">
    <location>
        <begin position="257"/>
        <end position="389"/>
    </location>
</feature>
<dbReference type="Gene3D" id="1.10.540.10">
    <property type="entry name" value="Acyl-CoA dehydrogenase/oxidase, N-terminal domain"/>
    <property type="match status" value="1"/>
</dbReference>
<dbReference type="STRING" id="27349.A0A0L6UZG3"/>
<dbReference type="Gene3D" id="2.40.110.10">
    <property type="entry name" value="Butyryl-CoA Dehydrogenase, subunit A, domain 2"/>
    <property type="match status" value="1"/>
</dbReference>
<evidence type="ECO:0000256" key="4">
    <source>
        <dbReference type="ARBA" id="ARBA00022827"/>
    </source>
</evidence>
<evidence type="ECO:0000259" key="7">
    <source>
        <dbReference type="Pfam" id="PF02770"/>
    </source>
</evidence>
<evidence type="ECO:0000256" key="3">
    <source>
        <dbReference type="ARBA" id="ARBA00022630"/>
    </source>
</evidence>
<sequence length="500" mass="54904">MASFKILSQVPTRILRPFSAGLRISQTCTLATQAHNVSIDLAGLNEQQLELQDAARSFTRREIAPIAQKVDQENSFPSLGITVPEKYGGLDRSYLEHTLVMEEISRGSGSIGLSYGAHSNLCINQINRHGTEAQKTKYLPDLISGKKVGSLAMSEAGSGSDVVSMRLTAVKKEGRYVLNGTKFWITNGPDASTLVVYAKTSPEKAQRGITAFIVESGFPGFSTHQKLDKLGMRGSNTCELVFENCEVPEENVLGQVDKGVQVLMSGLDLERLVLSGGPLGLMQAAFDVAIPYVHQRKQFGKPIGTFQLLQGKIADMYTKLNASRSYVYAVARACDLGKVSRRDCAGAILYSSDRALEVATDAMQMLGGNGYINEYPTGRIFRDAQLYRPADHFCVFSCFRSVGCSLVALSTKNTMKTSNGLSPPFYVYLCGTQPQKSILMAQVSLFLIVVDDLLTDHEAPQQASFFSFLKTWRRIVRNPQESHMPAMPLHLIQHLFQGMS</sequence>
<evidence type="ECO:0000256" key="2">
    <source>
        <dbReference type="ARBA" id="ARBA00009347"/>
    </source>
</evidence>
<evidence type="ECO:0000313" key="9">
    <source>
        <dbReference type="EMBL" id="KNZ53918.1"/>
    </source>
</evidence>
<dbReference type="EMBL" id="LAVV01008058">
    <property type="protein sequence ID" value="KNZ53918.1"/>
    <property type="molecule type" value="Genomic_DNA"/>
</dbReference>
<evidence type="ECO:0000259" key="6">
    <source>
        <dbReference type="Pfam" id="PF00441"/>
    </source>
</evidence>
<keyword evidence="10" id="KW-1185">Reference proteome</keyword>
<dbReference type="InterPro" id="IPR009075">
    <property type="entry name" value="AcylCo_DH/oxidase_C"/>
</dbReference>
<dbReference type="GO" id="GO:0050660">
    <property type="term" value="F:flavin adenine dinucleotide binding"/>
    <property type="evidence" value="ECO:0007669"/>
    <property type="project" value="InterPro"/>
</dbReference>
<dbReference type="InterPro" id="IPR009100">
    <property type="entry name" value="AcylCoA_DH/oxidase_NM_dom_sf"/>
</dbReference>
<dbReference type="InterPro" id="IPR046373">
    <property type="entry name" value="Acyl-CoA_Oxase/DH_mid-dom_sf"/>
</dbReference>
<dbReference type="OrthoDB" id="9988775at2759"/>
<evidence type="ECO:0000313" key="10">
    <source>
        <dbReference type="Proteomes" id="UP000037035"/>
    </source>
</evidence>
<dbReference type="Gene3D" id="1.20.140.10">
    <property type="entry name" value="Butyryl-CoA Dehydrogenase, subunit A, domain 3"/>
    <property type="match status" value="1"/>
</dbReference>
<dbReference type="InterPro" id="IPR006091">
    <property type="entry name" value="Acyl-CoA_Oxase/DH_mid-dom"/>
</dbReference>
<comment type="cofactor">
    <cofactor evidence="1 5">
        <name>FAD</name>
        <dbReference type="ChEBI" id="CHEBI:57692"/>
    </cofactor>
</comment>
<dbReference type="SUPFAM" id="SSF47203">
    <property type="entry name" value="Acyl-CoA dehydrogenase C-terminal domain-like"/>
    <property type="match status" value="1"/>
</dbReference>
<gene>
    <name evidence="9" type="ORF">VP01_30g11</name>
</gene>
<evidence type="ECO:0000259" key="8">
    <source>
        <dbReference type="Pfam" id="PF02771"/>
    </source>
</evidence>
<keyword evidence="4 5" id="KW-0274">FAD</keyword>
<dbReference type="InterPro" id="IPR036250">
    <property type="entry name" value="AcylCo_DH-like_C"/>
</dbReference>
<dbReference type="AlphaFoldDB" id="A0A0L6UZG3"/>
<dbReference type="InterPro" id="IPR037069">
    <property type="entry name" value="AcylCoA_DH/ox_N_sf"/>
</dbReference>
<proteinExistence type="inferred from homology"/>